<accession>B9SVZ2</accession>
<dbReference type="AlphaFoldDB" id="B9SVZ2"/>
<evidence type="ECO:0000313" key="1">
    <source>
        <dbReference type="EMBL" id="EEF32216.1"/>
    </source>
</evidence>
<gene>
    <name evidence="1" type="ORF">RCOM_0225800</name>
</gene>
<keyword evidence="2" id="KW-1185">Reference proteome</keyword>
<evidence type="ECO:0000313" key="2">
    <source>
        <dbReference type="Proteomes" id="UP000008311"/>
    </source>
</evidence>
<organism evidence="1 2">
    <name type="scientific">Ricinus communis</name>
    <name type="common">Castor bean</name>
    <dbReference type="NCBI Taxonomy" id="3988"/>
    <lineage>
        <taxon>Eukaryota</taxon>
        <taxon>Viridiplantae</taxon>
        <taxon>Streptophyta</taxon>
        <taxon>Embryophyta</taxon>
        <taxon>Tracheophyta</taxon>
        <taxon>Spermatophyta</taxon>
        <taxon>Magnoliopsida</taxon>
        <taxon>eudicotyledons</taxon>
        <taxon>Gunneridae</taxon>
        <taxon>Pentapetalae</taxon>
        <taxon>rosids</taxon>
        <taxon>fabids</taxon>
        <taxon>Malpighiales</taxon>
        <taxon>Euphorbiaceae</taxon>
        <taxon>Acalyphoideae</taxon>
        <taxon>Acalypheae</taxon>
        <taxon>Ricinus</taxon>
    </lineage>
</organism>
<dbReference type="Proteomes" id="UP000008311">
    <property type="component" value="Unassembled WGS sequence"/>
</dbReference>
<dbReference type="EMBL" id="EQ974180">
    <property type="protein sequence ID" value="EEF32216.1"/>
    <property type="molecule type" value="Genomic_DNA"/>
</dbReference>
<sequence length="82" mass="9245">MRHEARLVAGTMCGSEIVFRDNETVIGVLCSGETGTGWIVRWRDWLVARLVVVAIFGGETGYGWRCTVQDWLLVQFAIDLEK</sequence>
<name>B9SVZ2_RICCO</name>
<reference evidence="2" key="1">
    <citation type="journal article" date="2010" name="Nat. Biotechnol.">
        <title>Draft genome sequence of the oilseed species Ricinus communis.</title>
        <authorList>
            <person name="Chan A.P."/>
            <person name="Crabtree J."/>
            <person name="Zhao Q."/>
            <person name="Lorenzi H."/>
            <person name="Orvis J."/>
            <person name="Puiu D."/>
            <person name="Melake-Berhan A."/>
            <person name="Jones K.M."/>
            <person name="Redman J."/>
            <person name="Chen G."/>
            <person name="Cahoon E.B."/>
            <person name="Gedil M."/>
            <person name="Stanke M."/>
            <person name="Haas B.J."/>
            <person name="Wortman J.R."/>
            <person name="Fraser-Liggett C.M."/>
            <person name="Ravel J."/>
            <person name="Rabinowicz P.D."/>
        </authorList>
    </citation>
    <scope>NUCLEOTIDE SEQUENCE [LARGE SCALE GENOMIC DNA]</scope>
    <source>
        <strain evidence="2">cv. Hale</strain>
    </source>
</reference>
<proteinExistence type="predicted"/>
<protein>
    <submittedName>
        <fullName evidence="1">Uncharacterized protein</fullName>
    </submittedName>
</protein>
<dbReference type="InParanoid" id="B9SVZ2"/>